<protein>
    <recommendedName>
        <fullName evidence="2">RNA helicase</fullName>
        <ecNumber evidence="2">3.6.4.13</ecNumber>
    </recommendedName>
</protein>
<dbReference type="Gene3D" id="1.20.120.1750">
    <property type="match status" value="1"/>
</dbReference>
<dbReference type="CDD" id="cd18791">
    <property type="entry name" value="SF2_C_RHA"/>
    <property type="match status" value="1"/>
</dbReference>
<dbReference type="CDD" id="cd22585">
    <property type="entry name" value="Rcat_RBR_DEAH12-like"/>
    <property type="match status" value="1"/>
</dbReference>
<dbReference type="InterPro" id="IPR002867">
    <property type="entry name" value="IBR_dom"/>
</dbReference>
<evidence type="ECO:0000256" key="13">
    <source>
        <dbReference type="ARBA" id="ARBA00047984"/>
    </source>
</evidence>
<evidence type="ECO:0000259" key="19">
    <source>
        <dbReference type="PROSITE" id="PS51873"/>
    </source>
</evidence>
<dbReference type="FunFam" id="3.40.50.300:FF:002114">
    <property type="entry name" value="ATP-dependent RNA helicase DEAH12 chloroplastic"/>
    <property type="match status" value="1"/>
</dbReference>
<keyword evidence="8" id="KW-0833">Ubl conjugation pathway</keyword>
<evidence type="ECO:0000256" key="6">
    <source>
        <dbReference type="ARBA" id="ARBA00022741"/>
    </source>
</evidence>
<keyword evidence="12" id="KW-0067">ATP-binding</keyword>
<dbReference type="OrthoDB" id="10009520at2759"/>
<evidence type="ECO:0000256" key="12">
    <source>
        <dbReference type="ARBA" id="ARBA00022840"/>
    </source>
</evidence>
<dbReference type="SMART" id="SM00647">
    <property type="entry name" value="IBR"/>
    <property type="match status" value="2"/>
</dbReference>
<reference evidence="20" key="1">
    <citation type="journal article" date="2015" name="Nat. Genet.">
        <title>The pineapple genome and the evolution of CAM photosynthesis.</title>
        <authorList>
            <person name="Ming R."/>
            <person name="VanBuren R."/>
            <person name="Wai C.M."/>
            <person name="Tang H."/>
            <person name="Schatz M.C."/>
            <person name="Bowers J.E."/>
            <person name="Lyons E."/>
            <person name="Wang M.L."/>
            <person name="Chen J."/>
            <person name="Biggers E."/>
            <person name="Zhang J."/>
            <person name="Huang L."/>
            <person name="Zhang L."/>
            <person name="Miao W."/>
            <person name="Zhang J."/>
            <person name="Ye Z."/>
            <person name="Miao C."/>
            <person name="Lin Z."/>
            <person name="Wang H."/>
            <person name="Zhou H."/>
            <person name="Yim W.C."/>
            <person name="Priest H.D."/>
            <person name="Zheng C."/>
            <person name="Woodhouse M."/>
            <person name="Edger P.P."/>
            <person name="Guyot R."/>
            <person name="Guo H.B."/>
            <person name="Guo H."/>
            <person name="Zheng G."/>
            <person name="Singh R."/>
            <person name="Sharma A."/>
            <person name="Min X."/>
            <person name="Zheng Y."/>
            <person name="Lee H."/>
            <person name="Gurtowski J."/>
            <person name="Sedlazeck F.J."/>
            <person name="Harkess A."/>
            <person name="McKain M.R."/>
            <person name="Liao Z."/>
            <person name="Fang J."/>
            <person name="Liu J."/>
            <person name="Zhang X."/>
            <person name="Zhang Q."/>
            <person name="Hu W."/>
            <person name="Qin Y."/>
            <person name="Wang K."/>
            <person name="Chen L.Y."/>
            <person name="Shirley N."/>
            <person name="Lin Y.R."/>
            <person name="Liu L.Y."/>
            <person name="Hernandez A.G."/>
            <person name="Wright C.L."/>
            <person name="Bulone V."/>
            <person name="Tuskan G.A."/>
            <person name="Heath K."/>
            <person name="Zee F."/>
            <person name="Moore P.H."/>
            <person name="Sunkar R."/>
            <person name="Leebens-Mack J.H."/>
            <person name="Mockler T."/>
            <person name="Bennetzen J.L."/>
            <person name="Freeling M."/>
            <person name="Sankoff D."/>
            <person name="Paterson A.H."/>
            <person name="Zhu X."/>
            <person name="Yang X."/>
            <person name="Smith J.A."/>
            <person name="Cushman J.C."/>
            <person name="Paull R.E."/>
            <person name="Yu Q."/>
        </authorList>
    </citation>
    <scope>NUCLEOTIDE SEQUENCE [LARGE SCALE GENOMIC DNA]</scope>
    <source>
        <strain evidence="20">cv. F153</strain>
    </source>
</reference>
<dbReference type="Pfam" id="PF07717">
    <property type="entry name" value="OB_NTP_bind"/>
    <property type="match status" value="1"/>
</dbReference>
<evidence type="ECO:0000256" key="7">
    <source>
        <dbReference type="ARBA" id="ARBA00022771"/>
    </source>
</evidence>
<dbReference type="GO" id="GO:0005524">
    <property type="term" value="F:ATP binding"/>
    <property type="evidence" value="ECO:0007669"/>
    <property type="project" value="UniProtKB-KW"/>
</dbReference>
<evidence type="ECO:0000256" key="3">
    <source>
        <dbReference type="ARBA" id="ARBA00022679"/>
    </source>
</evidence>
<dbReference type="PROSITE" id="PS00518">
    <property type="entry name" value="ZF_RING_1"/>
    <property type="match status" value="1"/>
</dbReference>
<dbReference type="Gramene" id="Aco001250.1.mrna1">
    <property type="protein sequence ID" value="Aco001250.1.mrna1"/>
    <property type="gene ID" value="Aco001250.1.path1"/>
</dbReference>
<keyword evidence="20" id="KW-1185">Reference proteome</keyword>
<dbReference type="InterPro" id="IPR027370">
    <property type="entry name" value="Znf-RING_euk"/>
</dbReference>
<dbReference type="SUPFAM" id="SSF57850">
    <property type="entry name" value="RING/U-box"/>
    <property type="match status" value="2"/>
</dbReference>
<evidence type="ECO:0000259" key="17">
    <source>
        <dbReference type="PROSITE" id="PS51192"/>
    </source>
</evidence>
<dbReference type="PROSITE" id="PS00690">
    <property type="entry name" value="DEAH_ATP_HELICASE"/>
    <property type="match status" value="1"/>
</dbReference>
<organism evidence="20 21">
    <name type="scientific">Ananas comosus</name>
    <name type="common">Pineapple</name>
    <name type="synonym">Ananas ananas</name>
    <dbReference type="NCBI Taxonomy" id="4615"/>
    <lineage>
        <taxon>Eukaryota</taxon>
        <taxon>Viridiplantae</taxon>
        <taxon>Streptophyta</taxon>
        <taxon>Embryophyta</taxon>
        <taxon>Tracheophyta</taxon>
        <taxon>Spermatophyta</taxon>
        <taxon>Magnoliopsida</taxon>
        <taxon>Liliopsida</taxon>
        <taxon>Poales</taxon>
        <taxon>Bromeliaceae</taxon>
        <taxon>Bromelioideae</taxon>
        <taxon>Ananas</taxon>
    </lineage>
</organism>
<dbReference type="Gene3D" id="1.20.120.1080">
    <property type="match status" value="1"/>
</dbReference>
<dbReference type="Pfam" id="PF24638">
    <property type="entry name" value="KH_DEAH11_1st"/>
    <property type="match status" value="1"/>
</dbReference>
<keyword evidence="6" id="KW-0547">Nucleotide-binding</keyword>
<dbReference type="InterPro" id="IPR056245">
    <property type="entry name" value="KH_DEAH11/12"/>
</dbReference>
<dbReference type="Proteomes" id="UP000515123">
    <property type="component" value="Linkage group 2"/>
</dbReference>
<evidence type="ECO:0000256" key="9">
    <source>
        <dbReference type="ARBA" id="ARBA00022801"/>
    </source>
</evidence>
<feature type="domain" description="RING-type" evidence="19">
    <location>
        <begin position="1494"/>
        <end position="1703"/>
    </location>
</feature>
<dbReference type="Pfam" id="PF24475">
    <property type="entry name" value="RBD_DEAH11"/>
    <property type="match status" value="1"/>
</dbReference>
<dbReference type="InterPro" id="IPR011545">
    <property type="entry name" value="DEAD/DEAH_box_helicase_dom"/>
</dbReference>
<dbReference type="InterPro" id="IPR056247">
    <property type="entry name" value="KH_DEAH11/12_2nd"/>
</dbReference>
<dbReference type="Pfam" id="PF24637">
    <property type="entry name" value="RRM_DEAH11"/>
    <property type="match status" value="1"/>
</dbReference>
<evidence type="ECO:0000313" key="20">
    <source>
        <dbReference type="Proteomes" id="UP000515123"/>
    </source>
</evidence>
<dbReference type="Gene3D" id="3.40.50.300">
    <property type="entry name" value="P-loop containing nucleotide triphosphate hydrolases"/>
    <property type="match status" value="2"/>
</dbReference>
<dbReference type="PANTHER" id="PTHR18934:SF81">
    <property type="entry name" value="ATP-DEPENDENT RNA HELICASE DEAH11, CHLOROPLASTIC-RELATED"/>
    <property type="match status" value="1"/>
</dbReference>
<dbReference type="CDD" id="cd20335">
    <property type="entry name" value="BRcat_RBR"/>
    <property type="match status" value="1"/>
</dbReference>
<dbReference type="PROSITE" id="PS50089">
    <property type="entry name" value="ZF_RING_2"/>
    <property type="match status" value="1"/>
</dbReference>
<dbReference type="GO" id="GO:0008270">
    <property type="term" value="F:zinc ion binding"/>
    <property type="evidence" value="ECO:0007669"/>
    <property type="project" value="UniProtKB-KW"/>
</dbReference>
<keyword evidence="11" id="KW-0862">Zinc</keyword>
<dbReference type="CDD" id="cd17917">
    <property type="entry name" value="DEXHc_RHA-like"/>
    <property type="match status" value="1"/>
</dbReference>
<keyword evidence="9" id="KW-0378">Hydrolase</keyword>
<keyword evidence="15" id="KW-0175">Coiled coil</keyword>
<dbReference type="InterPro" id="IPR014001">
    <property type="entry name" value="Helicase_ATP-bd"/>
</dbReference>
<dbReference type="CDD" id="cd00590">
    <property type="entry name" value="RRM_SF"/>
    <property type="match status" value="1"/>
</dbReference>
<dbReference type="RefSeq" id="XP_020112224.1">
    <property type="nucleotide sequence ID" value="XM_020256635.1"/>
</dbReference>
<evidence type="ECO:0000256" key="4">
    <source>
        <dbReference type="ARBA" id="ARBA00022723"/>
    </source>
</evidence>
<dbReference type="InterPro" id="IPR056244">
    <property type="entry name" value="RRM_DEAH11/12"/>
</dbReference>
<dbReference type="GO" id="GO:0003723">
    <property type="term" value="F:RNA binding"/>
    <property type="evidence" value="ECO:0007669"/>
    <property type="project" value="TreeGrafter"/>
</dbReference>
<sequence>MKATTYSRPHRPYPPPAPPFEVLLARSSARRGTAPKDVDTLVSAIPIPPAEFFVYPFGPLAGRLCYRREVDALDAVVFLWRRRLQGAHHLSPRVAAASAARYDPSEEAARLRALFAGHAHALLKGEAAERCSKKIEKLTVEIAKVDGMLRRRNPLKSFGELRSNRKQLESEREQLKGNLEEFRAAMGCVLAHLGEPQSEVGEGEQCAFTPLKFEDKWNWGRIQAVMLRECRRLEEGLPIYACRRSILRNISSNQVSVLIGETGSGKSTQLVQFLADSGLADEGSIVCTQPRKIASTSLAQRVAEETNGCYEDYSVTSYPTFSSLQCFPSKVIFMTDHCLLQHYMNDDSLAGISHIIVDEAHERSLNTDMLLALLKKKLLKRFDLRLIIMSATADARKLSDYFDSCRTFNVKGRNFPVEIKYVPDISSDISYISNLKFPATLVSYVSDVLKMVSVIHKTEEDGGILAFLTSQMEVEWACERFSDPSAVVLPMHGKLSSEEQSRVFQNYPGKRKIIFSTNVAETSLTIQGVKYVVDSGMVKDIMFEPKNGMNVLKVCRTSQSSANQRAGRAGRTGPGKCYRLYSQHDYQLMQPHQEPEIRKVHLGIACLRILALGIKDIREFEFIDAPSPCAVDTAMQNLIRIGAVIRKNGLFELTGTGRCLVKLGVEPRLGKIILDCFSCGLRKEGVVLAAVMANSSSIFCRVGTDEEKFKADRLKVPFCHRGGDLFTLLSVYKEWESEHENRNKWCWGNSINAKSMRRCRDTILELENCLQNELNVIVPSYWLWDRHEPTEHDKSLKKVLLLSLADNTAMYSGSDVLGYKVALTGQYIPLHPSCSLLIFGERPSWVVFGEIFCISSRYLVCVTAVDSECLHKIQPPLFDIFQLESQKMVMNVTTGVGYNLIRRLCGKSNHNLRCLVSNIQEECMDNHITIDVDFDKREIQLLALAKDMEKVCCLFNNALERERQWMRHECTEKCLYHGGLGSSPSIALFGSGAEIKHLELEKRYLTVEIFHLKANELNDRELLKIVDRCGNGIANYHKHPANAQGGLESNKWGKVTFLNPEGAENAVANLNKVELNGSFLKVLPVSAFNHKALPFPTVRAKVYWLHRPSKGVALVSCAKEDVDFIAKDCFALIIGDRYVNCNVSVKYPNCLFVTGIPKDIGEQEVYDAFKNATKRRILSVRLLRGDAINNLPVSTYAEALVKEIAPFMPNKNLPNCNFQVEVYNYEPKDYMVKAMITFDGSLHAEAANALDHIQGKVLSGCFPWQKIQCQHIFSSCLSCPSRIYFVIKGQLDHLLEGFKHQDGAYYKQDKNVNGSIRITISANSPKIIADLRKPLEQLMKGKTISHQSLTPTILQLLLSRDGATLMKDVERSTKTYIFYDRYNLNVKVFGPHNGVADAEEKLVQSLLSFHENRPLDIRLRDRSLPPDLMKEVVQRFGPDLHGLKEKAPGVEVLLNTRFHILSVRGSKELKQRVQEIVNELVLSLGSTSLAIQPSEATCPICLCELEDPYRLEECGHSFCRNCLIEQCESAIRSHDRFPLCCTKESCGEPLLLVDLRSLLSCDKLEELFRASLGAFVGSSGGAYRFCPTPDCPSVYKVCPRDGEPGRPFVCGACGVETCTKCHMEFHPSVSCERYREFKVDPDLSLEEWREGKDFVKDCPSCGHTIEKAEGCNHVECLCGKHLCWVCLESFDCSDSCYDHLRSVHHAIM</sequence>
<dbReference type="InterPro" id="IPR013083">
    <property type="entry name" value="Znf_RING/FYVE/PHD"/>
</dbReference>
<feature type="domain" description="Helicase C-terminal" evidence="18">
    <location>
        <begin position="450"/>
        <end position="618"/>
    </location>
</feature>
<gene>
    <name evidence="21" type="primary">LOC109726829</name>
</gene>
<dbReference type="InterPro" id="IPR056248">
    <property type="entry name" value="RBD_DEAH11/12"/>
</dbReference>
<dbReference type="SUPFAM" id="SSF52540">
    <property type="entry name" value="P-loop containing nucleoside triphosphate hydrolases"/>
    <property type="match status" value="1"/>
</dbReference>
<dbReference type="Pfam" id="PF13445">
    <property type="entry name" value="zf-RING_UBOX"/>
    <property type="match status" value="1"/>
</dbReference>
<dbReference type="PANTHER" id="PTHR18934">
    <property type="entry name" value="ATP-DEPENDENT RNA HELICASE"/>
    <property type="match status" value="1"/>
</dbReference>
<feature type="domain" description="RING-type" evidence="16">
    <location>
        <begin position="1498"/>
        <end position="1540"/>
    </location>
</feature>
<proteinExistence type="inferred from homology"/>
<dbReference type="Pfam" id="PF24471">
    <property type="entry name" value="KH_DEAH11"/>
    <property type="match status" value="1"/>
</dbReference>
<name>A0A6P5GWF6_ANACO</name>
<evidence type="ECO:0000256" key="2">
    <source>
        <dbReference type="ARBA" id="ARBA00012552"/>
    </source>
</evidence>
<dbReference type="InterPro" id="IPR035979">
    <property type="entry name" value="RBD_domain_sf"/>
</dbReference>
<dbReference type="Pfam" id="PF00270">
    <property type="entry name" value="DEAD"/>
    <property type="match status" value="1"/>
</dbReference>
<evidence type="ECO:0000256" key="11">
    <source>
        <dbReference type="ARBA" id="ARBA00022833"/>
    </source>
</evidence>
<evidence type="ECO:0000313" key="21">
    <source>
        <dbReference type="RefSeq" id="XP_020112224.1"/>
    </source>
</evidence>
<accession>A0A6P5GWF6</accession>
<dbReference type="PROSITE" id="PS51194">
    <property type="entry name" value="HELICASE_CTER"/>
    <property type="match status" value="1"/>
</dbReference>
<feature type="coiled-coil region" evidence="15">
    <location>
        <begin position="158"/>
        <end position="185"/>
    </location>
</feature>
<dbReference type="Pfam" id="PF00271">
    <property type="entry name" value="Helicase_C"/>
    <property type="match status" value="1"/>
</dbReference>
<evidence type="ECO:0000256" key="5">
    <source>
        <dbReference type="ARBA" id="ARBA00022737"/>
    </source>
</evidence>
<evidence type="ECO:0000259" key="18">
    <source>
        <dbReference type="PROSITE" id="PS51194"/>
    </source>
</evidence>
<dbReference type="InterPro" id="IPR017907">
    <property type="entry name" value="Znf_RING_CS"/>
</dbReference>
<evidence type="ECO:0000256" key="8">
    <source>
        <dbReference type="ARBA" id="ARBA00022786"/>
    </source>
</evidence>
<keyword evidence="3" id="KW-0808">Transferase</keyword>
<dbReference type="Gene3D" id="3.30.40.10">
    <property type="entry name" value="Zinc/RING finger domain, C3HC4 (zinc finger)"/>
    <property type="match status" value="1"/>
</dbReference>
<dbReference type="InterPro" id="IPR001650">
    <property type="entry name" value="Helicase_C-like"/>
</dbReference>
<dbReference type="GO" id="GO:0016787">
    <property type="term" value="F:hydrolase activity"/>
    <property type="evidence" value="ECO:0007669"/>
    <property type="project" value="UniProtKB-KW"/>
</dbReference>
<evidence type="ECO:0000256" key="14">
    <source>
        <dbReference type="PROSITE-ProRule" id="PRU00175"/>
    </source>
</evidence>
<keyword evidence="7 14" id="KW-0863">Zinc-finger</keyword>
<dbReference type="SMART" id="SM00847">
    <property type="entry name" value="HA2"/>
    <property type="match status" value="1"/>
</dbReference>
<keyword evidence="4" id="KW-0479">Metal-binding</keyword>
<dbReference type="GO" id="GO:0016740">
    <property type="term" value="F:transferase activity"/>
    <property type="evidence" value="ECO:0007669"/>
    <property type="project" value="UniProtKB-KW"/>
</dbReference>
<keyword evidence="10" id="KW-0347">Helicase</keyword>
<evidence type="ECO:0000259" key="16">
    <source>
        <dbReference type="PROSITE" id="PS50089"/>
    </source>
</evidence>
<dbReference type="InterPro" id="IPR044066">
    <property type="entry name" value="TRIAD_supradom"/>
</dbReference>
<dbReference type="Pfam" id="PF24641">
    <property type="entry name" value="KH_DEAH11_2nd"/>
    <property type="match status" value="1"/>
</dbReference>
<dbReference type="PROSITE" id="PS51873">
    <property type="entry name" value="TRIAD"/>
    <property type="match status" value="1"/>
</dbReference>
<dbReference type="PROSITE" id="PS51192">
    <property type="entry name" value="HELICASE_ATP_BIND_1"/>
    <property type="match status" value="1"/>
</dbReference>
<dbReference type="Pfam" id="PF26200">
    <property type="entry name" value="Rcat_RNF216"/>
    <property type="match status" value="1"/>
</dbReference>
<dbReference type="FunFam" id="1.20.120.1750:FF:000020">
    <property type="entry name" value="ATP-dependent RNA helicase DEAH12 chloroplastic"/>
    <property type="match status" value="1"/>
</dbReference>
<reference evidence="21" key="2">
    <citation type="submission" date="2025-08" db="UniProtKB">
        <authorList>
            <consortium name="RefSeq"/>
        </authorList>
    </citation>
    <scope>IDENTIFICATION</scope>
    <source>
        <tissue evidence="21">Leaf</tissue>
    </source>
</reference>
<dbReference type="InterPro" id="IPR011709">
    <property type="entry name" value="DEAD-box_helicase_OB_fold"/>
</dbReference>
<dbReference type="FunFam" id="3.40.50.300:FF:001279">
    <property type="entry name" value="ATP-dependent RNA helicase DEAH12 chloroplastic"/>
    <property type="match status" value="1"/>
</dbReference>
<feature type="domain" description="Helicase ATP-binding" evidence="17">
    <location>
        <begin position="247"/>
        <end position="411"/>
    </location>
</feature>
<dbReference type="InterPro" id="IPR007502">
    <property type="entry name" value="Helicase-assoc_dom"/>
</dbReference>
<keyword evidence="5" id="KW-0677">Repeat</keyword>
<dbReference type="InterPro" id="IPR056246">
    <property type="entry name" value="KH_DEAH11/12_1st"/>
</dbReference>
<evidence type="ECO:0000256" key="15">
    <source>
        <dbReference type="SAM" id="Coils"/>
    </source>
</evidence>
<dbReference type="InterPro" id="IPR002464">
    <property type="entry name" value="DNA/RNA_helicase_DEAH_CS"/>
</dbReference>
<dbReference type="Pfam" id="PF01485">
    <property type="entry name" value="IBR"/>
    <property type="match status" value="1"/>
</dbReference>
<dbReference type="EC" id="3.6.4.13" evidence="2"/>
<comment type="similarity">
    <text evidence="1">Belongs to the DEAD box helicase family. DEAH subfamily.</text>
</comment>
<dbReference type="GO" id="GO:0003724">
    <property type="term" value="F:RNA helicase activity"/>
    <property type="evidence" value="ECO:0007669"/>
    <property type="project" value="UniProtKB-EC"/>
</dbReference>
<dbReference type="SMART" id="SM00487">
    <property type="entry name" value="DEXDc"/>
    <property type="match status" value="1"/>
</dbReference>
<dbReference type="SMART" id="SM00490">
    <property type="entry name" value="HELICc"/>
    <property type="match status" value="1"/>
</dbReference>
<dbReference type="InterPro" id="IPR001841">
    <property type="entry name" value="Znf_RING"/>
</dbReference>
<comment type="catalytic activity">
    <reaction evidence="13">
        <text>ATP + H2O = ADP + phosphate + H(+)</text>
        <dbReference type="Rhea" id="RHEA:13065"/>
        <dbReference type="ChEBI" id="CHEBI:15377"/>
        <dbReference type="ChEBI" id="CHEBI:15378"/>
        <dbReference type="ChEBI" id="CHEBI:30616"/>
        <dbReference type="ChEBI" id="CHEBI:43474"/>
        <dbReference type="ChEBI" id="CHEBI:456216"/>
        <dbReference type="EC" id="3.6.4.13"/>
    </reaction>
</comment>
<dbReference type="SUPFAM" id="SSF54928">
    <property type="entry name" value="RNA-binding domain, RBD"/>
    <property type="match status" value="1"/>
</dbReference>
<evidence type="ECO:0000256" key="1">
    <source>
        <dbReference type="ARBA" id="ARBA00008792"/>
    </source>
</evidence>
<evidence type="ECO:0000256" key="10">
    <source>
        <dbReference type="ARBA" id="ARBA00022806"/>
    </source>
</evidence>
<dbReference type="FunFam" id="1.20.120.1080:FF:000033">
    <property type="entry name" value="RBR-type E3 ubiquitin transferase"/>
    <property type="match status" value="1"/>
</dbReference>
<dbReference type="GeneID" id="109726829"/>
<dbReference type="InterPro" id="IPR027417">
    <property type="entry name" value="P-loop_NTPase"/>
</dbReference>